<dbReference type="EMBL" id="PZQS01000001">
    <property type="protein sequence ID" value="PVD39073.1"/>
    <property type="molecule type" value="Genomic_DNA"/>
</dbReference>
<dbReference type="PROSITE" id="PS50225">
    <property type="entry name" value="SOCS"/>
    <property type="match status" value="1"/>
</dbReference>
<dbReference type="PROSITE" id="PS50088">
    <property type="entry name" value="ANK_REPEAT"/>
    <property type="match status" value="4"/>
</dbReference>
<dbReference type="SUPFAM" id="SSF48403">
    <property type="entry name" value="Ankyrin repeat"/>
    <property type="match status" value="1"/>
</dbReference>
<evidence type="ECO:0000256" key="1">
    <source>
        <dbReference type="ARBA" id="ARBA00022737"/>
    </source>
</evidence>
<dbReference type="Proteomes" id="UP000245119">
    <property type="component" value="Linkage Group LG1"/>
</dbReference>
<gene>
    <name evidence="5" type="ORF">C0Q70_01701</name>
</gene>
<proteinExistence type="predicted"/>
<evidence type="ECO:0000313" key="5">
    <source>
        <dbReference type="EMBL" id="PVD39073.1"/>
    </source>
</evidence>
<dbReference type="InterPro" id="IPR036036">
    <property type="entry name" value="SOCS_box-like_dom_sf"/>
</dbReference>
<organism evidence="5 6">
    <name type="scientific">Pomacea canaliculata</name>
    <name type="common">Golden apple snail</name>
    <dbReference type="NCBI Taxonomy" id="400727"/>
    <lineage>
        <taxon>Eukaryota</taxon>
        <taxon>Metazoa</taxon>
        <taxon>Spiralia</taxon>
        <taxon>Lophotrochozoa</taxon>
        <taxon>Mollusca</taxon>
        <taxon>Gastropoda</taxon>
        <taxon>Caenogastropoda</taxon>
        <taxon>Architaenioglossa</taxon>
        <taxon>Ampullarioidea</taxon>
        <taxon>Ampullariidae</taxon>
        <taxon>Pomacea</taxon>
    </lineage>
</organism>
<feature type="domain" description="SOCS box" evidence="4">
    <location>
        <begin position="245"/>
        <end position="287"/>
    </location>
</feature>
<reference evidence="5 6" key="1">
    <citation type="submission" date="2018-04" db="EMBL/GenBank/DDBJ databases">
        <title>The genome of golden apple snail Pomacea canaliculata provides insight into stress tolerance and invasive adaptation.</title>
        <authorList>
            <person name="Liu C."/>
            <person name="Liu B."/>
            <person name="Ren Y."/>
            <person name="Zhang Y."/>
            <person name="Wang H."/>
            <person name="Li S."/>
            <person name="Jiang F."/>
            <person name="Yin L."/>
            <person name="Zhang G."/>
            <person name="Qian W."/>
            <person name="Fan W."/>
        </authorList>
    </citation>
    <scope>NUCLEOTIDE SEQUENCE [LARGE SCALE GENOMIC DNA]</scope>
    <source>
        <strain evidence="5">SZHN2017</strain>
        <tissue evidence="5">Muscle</tissue>
    </source>
</reference>
<dbReference type="InterPro" id="IPR002110">
    <property type="entry name" value="Ankyrin_rpt"/>
</dbReference>
<dbReference type="SUPFAM" id="SSF158235">
    <property type="entry name" value="SOCS box-like"/>
    <property type="match status" value="1"/>
</dbReference>
<dbReference type="GO" id="GO:0035556">
    <property type="term" value="P:intracellular signal transduction"/>
    <property type="evidence" value="ECO:0007669"/>
    <property type="project" value="InterPro"/>
</dbReference>
<feature type="repeat" description="ANK" evidence="3">
    <location>
        <begin position="115"/>
        <end position="147"/>
    </location>
</feature>
<feature type="repeat" description="ANK" evidence="3">
    <location>
        <begin position="83"/>
        <end position="114"/>
    </location>
</feature>
<feature type="repeat" description="ANK" evidence="3">
    <location>
        <begin position="148"/>
        <end position="180"/>
    </location>
</feature>
<dbReference type="OrthoDB" id="10258888at2759"/>
<dbReference type="PANTHER" id="PTHR24171">
    <property type="entry name" value="ANKYRIN REPEAT DOMAIN-CONTAINING PROTEIN 39-RELATED"/>
    <property type="match status" value="1"/>
</dbReference>
<evidence type="ECO:0000256" key="2">
    <source>
        <dbReference type="ARBA" id="ARBA00023043"/>
    </source>
</evidence>
<accession>A0A2T7Q077</accession>
<dbReference type="SMART" id="SM00248">
    <property type="entry name" value="ANK"/>
    <property type="match status" value="5"/>
</dbReference>
<dbReference type="AlphaFoldDB" id="A0A2T7Q077"/>
<evidence type="ECO:0000259" key="4">
    <source>
        <dbReference type="PROSITE" id="PS50225"/>
    </source>
</evidence>
<keyword evidence="2 3" id="KW-0040">ANK repeat</keyword>
<dbReference type="SMART" id="SM00969">
    <property type="entry name" value="SOCS_box"/>
    <property type="match status" value="1"/>
</dbReference>
<keyword evidence="6" id="KW-1185">Reference proteome</keyword>
<dbReference type="PROSITE" id="PS50297">
    <property type="entry name" value="ANK_REP_REGION"/>
    <property type="match status" value="2"/>
</dbReference>
<name>A0A2T7Q077_POMCA</name>
<feature type="repeat" description="ANK" evidence="3">
    <location>
        <begin position="54"/>
        <end position="82"/>
    </location>
</feature>
<protein>
    <recommendedName>
        <fullName evidence="4">SOCS box domain-containing protein</fullName>
    </recommendedName>
</protein>
<dbReference type="Gene3D" id="1.25.40.20">
    <property type="entry name" value="Ankyrin repeat-containing domain"/>
    <property type="match status" value="2"/>
</dbReference>
<dbReference type="Pfam" id="PF07525">
    <property type="entry name" value="SOCS_box"/>
    <property type="match status" value="1"/>
</dbReference>
<keyword evidence="1" id="KW-0677">Repeat</keyword>
<sequence length="287" mass="31919">MWFVMESAQANYELSDRLIRAISNLRTFSGVNDDIEQLIESGADVNRLHGTLLPLHCACMVSDSYCLQLLLQKGARVNDIDGYGRTALHYAAERDICCTEVLLQHGADVNAGDGNHDTPLHWAAYKNHVECVKLLLQRGALVDAYDYNLDTPLSWAARRGNLEVIKILLDYNADPTLHNAKGHTPLMRAAATVASGLETAADDDCLELLVRASGQFDVRSPSGQLPPELARDNKVRETLLPLCCNPLRLQALCRTQIRRCLGHCYMPNVMRKLPMPPQLQDFLLLTS</sequence>
<dbReference type="CDD" id="cd03716">
    <property type="entry name" value="SOCS_ASB_like"/>
    <property type="match status" value="1"/>
</dbReference>
<dbReference type="InterPro" id="IPR001496">
    <property type="entry name" value="SOCS_box"/>
</dbReference>
<dbReference type="InterPro" id="IPR036770">
    <property type="entry name" value="Ankyrin_rpt-contain_sf"/>
</dbReference>
<evidence type="ECO:0000313" key="6">
    <source>
        <dbReference type="Proteomes" id="UP000245119"/>
    </source>
</evidence>
<comment type="caution">
    <text evidence="5">The sequence shown here is derived from an EMBL/GenBank/DDBJ whole genome shotgun (WGS) entry which is preliminary data.</text>
</comment>
<evidence type="ECO:0000256" key="3">
    <source>
        <dbReference type="PROSITE-ProRule" id="PRU00023"/>
    </source>
</evidence>
<dbReference type="Pfam" id="PF12796">
    <property type="entry name" value="Ank_2"/>
    <property type="match status" value="2"/>
</dbReference>
<dbReference type="Gene3D" id="1.10.750.20">
    <property type="entry name" value="SOCS box"/>
    <property type="match status" value="1"/>
</dbReference>
<dbReference type="STRING" id="400727.A0A2T7Q077"/>